<protein>
    <submittedName>
        <fullName evidence="1">Hemoglobin</fullName>
    </submittedName>
</protein>
<dbReference type="CDD" id="cd08916">
    <property type="entry name" value="TrHb3_P"/>
    <property type="match status" value="1"/>
</dbReference>
<dbReference type="RefSeq" id="WP_110671577.1">
    <property type="nucleotide sequence ID" value="NZ_PYBW01000081.1"/>
</dbReference>
<reference evidence="1 2" key="1">
    <citation type="submission" date="2018-03" db="EMBL/GenBank/DDBJ databases">
        <title>Bioinformatic expansion and discovery of thiopeptide antibiotics.</title>
        <authorList>
            <person name="Schwalen C.J."/>
            <person name="Hudson G.A."/>
            <person name="Mitchell D.A."/>
        </authorList>
    </citation>
    <scope>NUCLEOTIDE SEQUENCE [LARGE SCALE GENOMIC DNA]</scope>
    <source>
        <strain evidence="1 2">ATCC 21389</strain>
    </source>
</reference>
<keyword evidence="2" id="KW-1185">Reference proteome</keyword>
<dbReference type="GO" id="GO:0019825">
    <property type="term" value="F:oxygen binding"/>
    <property type="evidence" value="ECO:0007669"/>
    <property type="project" value="InterPro"/>
</dbReference>
<dbReference type="EMBL" id="PYBW01000081">
    <property type="protein sequence ID" value="PYC76822.1"/>
    <property type="molecule type" value="Genomic_DNA"/>
</dbReference>
<dbReference type="Gene3D" id="1.10.490.10">
    <property type="entry name" value="Globins"/>
    <property type="match status" value="1"/>
</dbReference>
<comment type="caution">
    <text evidence="1">The sequence shown here is derived from an EMBL/GenBank/DDBJ whole genome shotgun (WGS) entry which is preliminary data.</text>
</comment>
<name>A0A2V4NA00_9ACTN</name>
<gene>
    <name evidence="1" type="ORF">C7C46_21835</name>
</gene>
<dbReference type="SUPFAM" id="SSF46458">
    <property type="entry name" value="Globin-like"/>
    <property type="match status" value="1"/>
</dbReference>
<proteinExistence type="predicted"/>
<dbReference type="OrthoDB" id="25954at2"/>
<dbReference type="AlphaFoldDB" id="A0A2V4NA00"/>
<evidence type="ECO:0000313" key="2">
    <source>
        <dbReference type="Proteomes" id="UP000248039"/>
    </source>
</evidence>
<dbReference type="InterPro" id="IPR009050">
    <property type="entry name" value="Globin-like_sf"/>
</dbReference>
<evidence type="ECO:0000313" key="1">
    <source>
        <dbReference type="EMBL" id="PYC76822.1"/>
    </source>
</evidence>
<dbReference type="InterPro" id="IPR012292">
    <property type="entry name" value="Globin/Proto"/>
</dbReference>
<dbReference type="GO" id="GO:0020037">
    <property type="term" value="F:heme binding"/>
    <property type="evidence" value="ECO:0007669"/>
    <property type="project" value="InterPro"/>
</dbReference>
<organism evidence="1 2">
    <name type="scientific">Streptomyces tateyamensis</name>
    <dbReference type="NCBI Taxonomy" id="565073"/>
    <lineage>
        <taxon>Bacteria</taxon>
        <taxon>Bacillati</taxon>
        <taxon>Actinomycetota</taxon>
        <taxon>Actinomycetes</taxon>
        <taxon>Kitasatosporales</taxon>
        <taxon>Streptomycetaceae</taxon>
        <taxon>Streptomyces</taxon>
    </lineage>
</organism>
<dbReference type="Proteomes" id="UP000248039">
    <property type="component" value="Unassembled WGS sequence"/>
</dbReference>
<accession>A0A2V4NA00</accession>
<sequence>MRPDITDRADLVDLLRRFYAAAFADPLIGPRFAGMDLVAHLPHIADFWAVALLRSGEYRRNLFAPHAALPLTAEHYGRWVQLWAAAVDGRHQGPVAERAKAQAQRIARAMIRRSTGEDPATGGAGGFVPVSALLLRSAS</sequence>